<accession>A0ABN8QQL3</accession>
<comment type="caution">
    <text evidence="4">The sequence shown here is derived from an EMBL/GenBank/DDBJ whole genome shotgun (WGS) entry which is preliminary data.</text>
</comment>
<feature type="region of interest" description="Disordered" evidence="2">
    <location>
        <begin position="1"/>
        <end position="84"/>
    </location>
</feature>
<proteinExistence type="predicted"/>
<dbReference type="EMBL" id="CALNXI010001420">
    <property type="protein sequence ID" value="CAH3168447.1"/>
    <property type="molecule type" value="Genomic_DNA"/>
</dbReference>
<dbReference type="SMART" id="SM00333">
    <property type="entry name" value="TUDOR"/>
    <property type="match status" value="1"/>
</dbReference>
<dbReference type="PANTHER" id="PTHR22948">
    <property type="entry name" value="TUDOR DOMAIN CONTAINING PROTEIN"/>
    <property type="match status" value="1"/>
</dbReference>
<dbReference type="SUPFAM" id="SSF56112">
    <property type="entry name" value="Protein kinase-like (PK-like)"/>
    <property type="match status" value="1"/>
</dbReference>
<feature type="domain" description="Tudor" evidence="3">
    <location>
        <begin position="146"/>
        <end position="205"/>
    </location>
</feature>
<feature type="coiled-coil region" evidence="1">
    <location>
        <begin position="349"/>
        <end position="376"/>
    </location>
</feature>
<dbReference type="InterPro" id="IPR035437">
    <property type="entry name" value="SNase_OB-fold_sf"/>
</dbReference>
<dbReference type="SUPFAM" id="SSF63748">
    <property type="entry name" value="Tudor/PWWP/MBT"/>
    <property type="match status" value="1"/>
</dbReference>
<evidence type="ECO:0000256" key="2">
    <source>
        <dbReference type="SAM" id="MobiDB-lite"/>
    </source>
</evidence>
<gene>
    <name evidence="4" type="ORF">PEVE_00006529</name>
</gene>
<dbReference type="InterPro" id="IPR050621">
    <property type="entry name" value="Tudor_domain_containing"/>
</dbReference>
<dbReference type="Gene3D" id="2.30.30.140">
    <property type="match status" value="1"/>
</dbReference>
<sequence length="954" mass="107837">MDGEQRSRNGFPGKPRPLGRGRENSWSSPTGNSRPSPPRSPLLPKSPVSSSSPWNSNSSTRGPRRGSFEDGVDAQPSSPRVVNGEYPELENKEIWLIFQEQVFVTHVESPVMFWAQTADHKTAQLIQKMSEDLQVYCRNKPLLQSTPFIGKVYGGVYSEDKKWYRCRVKELVGEDKVKVHFVDFGNTEEISLRSIVFLSRDILSLVPFAQLYCLDGVTTTNSELFDKGVEVLHNLTADKLLTVKLKETKKALDEPCLVELTDTSDDKVGNIANELVKQGLVTATFTEQLSVTTFFACWCDGFRGASDVRYGRCCNRARVDVGLSVGISVYYFVVSLTFSKTLSSRTSLSEAMIKEMEEMRKDNETLRSMVKVYQEKEKTFDEVQKFYSAQAAKDKENMKQAVNYKCLELVSKVCDLKKLRAAAPAHGKTTDVIREAILLTRNVRIDLKSLKSLQQVKETERKLEEAQQCLCDCKEKELMADLISQRDQGRQELFNTIDLFCKEFHMMPLEEREQSLQHSLGQLKEQKGALNCSSSDGVLERTVEAYEEWLERSCQDVAEVRQKVNQCTDALTTALANLQSVLQMSGNSSEAVDQHVAFGDLDALIAALSCAIQEEIDTSKVSEDKEAKHIVDGAITTLITEIEREVSDIKELRDHLVANYRNLQADMTPWLGSKPDIKKVGDVRRKIKSLRSRLRHRLADKKDLEEGDEAENPDELLKVESDISDIYLQLHQGFEEESQFLADLAKCASNHFPELPIAHPELGISEFLVSDGLLKPGRELEHYPRHDSVPYTSHDKCSVINTEFSGKPCILKEISLDRELGDKETLQNRAVNFRSVGNPCLVPLHAFFVKGNRAFVQMPLLTRGEEWLKSDECSSEASIHDVAVVLRDVLEGLNALHTNDICHGCVHLQSVLVEKVDGQFRGRLDFYPFINTQCNKAREMKFFGDLMVKVRNRY</sequence>
<name>A0ABN8QQL3_9CNID</name>
<reference evidence="4 5" key="1">
    <citation type="submission" date="2022-05" db="EMBL/GenBank/DDBJ databases">
        <authorList>
            <consortium name="Genoscope - CEA"/>
            <person name="William W."/>
        </authorList>
    </citation>
    <scope>NUCLEOTIDE SEQUENCE [LARGE SCALE GENOMIC DNA]</scope>
</reference>
<dbReference type="PROSITE" id="PS50304">
    <property type="entry name" value="TUDOR"/>
    <property type="match status" value="1"/>
</dbReference>
<evidence type="ECO:0000313" key="5">
    <source>
        <dbReference type="Proteomes" id="UP001159427"/>
    </source>
</evidence>
<protein>
    <recommendedName>
        <fullName evidence="3">Tudor domain-containing protein</fullName>
    </recommendedName>
</protein>
<dbReference type="PANTHER" id="PTHR22948:SF73">
    <property type="entry name" value="SERINE_THREONINE-PROTEIN KINASE 31"/>
    <property type="match status" value="1"/>
</dbReference>
<dbReference type="InterPro" id="IPR011009">
    <property type="entry name" value="Kinase-like_dom_sf"/>
</dbReference>
<dbReference type="InterPro" id="IPR002999">
    <property type="entry name" value="Tudor"/>
</dbReference>
<dbReference type="Gene3D" id="2.40.50.90">
    <property type="match status" value="1"/>
</dbReference>
<dbReference type="Pfam" id="PF00567">
    <property type="entry name" value="TUDOR"/>
    <property type="match status" value="1"/>
</dbReference>
<evidence type="ECO:0000313" key="4">
    <source>
        <dbReference type="EMBL" id="CAH3168447.1"/>
    </source>
</evidence>
<keyword evidence="5" id="KW-1185">Reference proteome</keyword>
<organism evidence="4 5">
    <name type="scientific">Porites evermanni</name>
    <dbReference type="NCBI Taxonomy" id="104178"/>
    <lineage>
        <taxon>Eukaryota</taxon>
        <taxon>Metazoa</taxon>
        <taxon>Cnidaria</taxon>
        <taxon>Anthozoa</taxon>
        <taxon>Hexacorallia</taxon>
        <taxon>Scleractinia</taxon>
        <taxon>Fungiina</taxon>
        <taxon>Poritidae</taxon>
        <taxon>Porites</taxon>
    </lineage>
</organism>
<evidence type="ECO:0000259" key="3">
    <source>
        <dbReference type="PROSITE" id="PS50304"/>
    </source>
</evidence>
<keyword evidence="1" id="KW-0175">Coiled coil</keyword>
<dbReference type="Proteomes" id="UP001159427">
    <property type="component" value="Unassembled WGS sequence"/>
</dbReference>
<feature type="compositionally biased region" description="Low complexity" evidence="2">
    <location>
        <begin position="42"/>
        <end position="59"/>
    </location>
</feature>
<dbReference type="Gene3D" id="1.10.510.10">
    <property type="entry name" value="Transferase(Phosphotransferase) domain 1"/>
    <property type="match status" value="1"/>
</dbReference>
<evidence type="ECO:0000256" key="1">
    <source>
        <dbReference type="SAM" id="Coils"/>
    </source>
</evidence>